<evidence type="ECO:0000313" key="4">
    <source>
        <dbReference type="Proteomes" id="UP000451860"/>
    </source>
</evidence>
<dbReference type="Proteomes" id="UP000451860">
    <property type="component" value="Unassembled WGS sequence"/>
</dbReference>
<comment type="caution">
    <text evidence="3">The sequence shown here is derived from an EMBL/GenBank/DDBJ whole genome shotgun (WGS) entry which is preliminary data.</text>
</comment>
<dbReference type="Gene3D" id="2.30.110.10">
    <property type="entry name" value="Electron Transport, Fmn-binding Protein, Chain A"/>
    <property type="match status" value="1"/>
</dbReference>
<dbReference type="GO" id="GO:0010181">
    <property type="term" value="F:FMN binding"/>
    <property type="evidence" value="ECO:0007669"/>
    <property type="project" value="InterPro"/>
</dbReference>
<accession>A0A7J5UT26</accession>
<name>A0A7J5UT26_9MICO</name>
<organism evidence="3 4">
    <name type="scientific">Georgenia thermotolerans</name>
    <dbReference type="NCBI Taxonomy" id="527326"/>
    <lineage>
        <taxon>Bacteria</taxon>
        <taxon>Bacillati</taxon>
        <taxon>Actinomycetota</taxon>
        <taxon>Actinomycetes</taxon>
        <taxon>Micrococcales</taxon>
        <taxon>Bogoriellaceae</taxon>
        <taxon>Georgenia</taxon>
    </lineage>
</organism>
<dbReference type="InterPro" id="IPR050268">
    <property type="entry name" value="NADH-dep_flavin_reductase"/>
</dbReference>
<dbReference type="InterPro" id="IPR012349">
    <property type="entry name" value="Split_barrel_FMN-bd"/>
</dbReference>
<proteinExistence type="predicted"/>
<protein>
    <submittedName>
        <fullName evidence="3">Flavin reductase</fullName>
    </submittedName>
</protein>
<keyword evidence="1" id="KW-0560">Oxidoreductase</keyword>
<keyword evidence="4" id="KW-1185">Reference proteome</keyword>
<dbReference type="PANTHER" id="PTHR30466:SF1">
    <property type="entry name" value="FMN REDUCTASE (NADH) RUTF"/>
    <property type="match status" value="1"/>
</dbReference>
<dbReference type="Pfam" id="PF01613">
    <property type="entry name" value="Flavin_Reduct"/>
    <property type="match status" value="1"/>
</dbReference>
<evidence type="ECO:0000259" key="2">
    <source>
        <dbReference type="SMART" id="SM00903"/>
    </source>
</evidence>
<feature type="domain" description="Flavin reductase like" evidence="2">
    <location>
        <begin position="29"/>
        <end position="172"/>
    </location>
</feature>
<dbReference type="GO" id="GO:0006208">
    <property type="term" value="P:pyrimidine nucleobase catabolic process"/>
    <property type="evidence" value="ECO:0007669"/>
    <property type="project" value="TreeGrafter"/>
</dbReference>
<dbReference type="OrthoDB" id="8901155at2"/>
<dbReference type="GO" id="GO:0042602">
    <property type="term" value="F:riboflavin reductase (NADPH) activity"/>
    <property type="evidence" value="ECO:0007669"/>
    <property type="project" value="TreeGrafter"/>
</dbReference>
<dbReference type="RefSeq" id="WP_152203002.1">
    <property type="nucleotide sequence ID" value="NZ_VUKF01000021.1"/>
</dbReference>
<dbReference type="SUPFAM" id="SSF50475">
    <property type="entry name" value="FMN-binding split barrel"/>
    <property type="match status" value="1"/>
</dbReference>
<sequence length="180" mass="18954">MSAASESYALDLPGVAPAEISAERFKTVFRNHPAGVAVITLRGPDGPVGFTATSVFSISAEPPLLGFSVAGTSSSLPAVRTASSLVINFLAADQADLATRFARKNVDRFAGVDWLPLPTGEPVLRGGTAWVRGHIEQRTPAGESLLVVVRAVLADHDAGQDPLVYVDRAYHQLGQHSRLG</sequence>
<evidence type="ECO:0000256" key="1">
    <source>
        <dbReference type="ARBA" id="ARBA00023002"/>
    </source>
</evidence>
<reference evidence="3 4" key="1">
    <citation type="submission" date="2019-10" db="EMBL/GenBank/DDBJ databases">
        <title>Georgenia wutianyii sp. nov. and Georgenia yuyongxinii sp. nov. isolated from plateau pika (Ochotona curzoniae) in the Qinghai-Tibet plateau of China.</title>
        <authorList>
            <person name="Tian Z."/>
        </authorList>
    </citation>
    <scope>NUCLEOTIDE SEQUENCE [LARGE SCALE GENOMIC DNA]</scope>
    <source>
        <strain evidence="3 4">DSM 21501</strain>
    </source>
</reference>
<evidence type="ECO:0000313" key="3">
    <source>
        <dbReference type="EMBL" id="KAE8765477.1"/>
    </source>
</evidence>
<dbReference type="EMBL" id="WHJE01000009">
    <property type="protein sequence ID" value="KAE8765477.1"/>
    <property type="molecule type" value="Genomic_DNA"/>
</dbReference>
<dbReference type="PANTHER" id="PTHR30466">
    <property type="entry name" value="FLAVIN REDUCTASE"/>
    <property type="match status" value="1"/>
</dbReference>
<dbReference type="AlphaFoldDB" id="A0A7J5UT26"/>
<dbReference type="InterPro" id="IPR002563">
    <property type="entry name" value="Flavin_Rdtase-like_dom"/>
</dbReference>
<dbReference type="SMART" id="SM00903">
    <property type="entry name" value="Flavin_Reduct"/>
    <property type="match status" value="1"/>
</dbReference>
<gene>
    <name evidence="3" type="ORF">GB883_03545</name>
</gene>